<dbReference type="AlphaFoldDB" id="A0A0C3CU26"/>
<proteinExistence type="predicted"/>
<dbReference type="PANTHER" id="PTHR48045">
    <property type="entry name" value="UDP-GLYCOSYLTRANSFERASE 72B1"/>
    <property type="match status" value="1"/>
</dbReference>
<dbReference type="SUPFAM" id="SSF53756">
    <property type="entry name" value="UDP-Glycosyltransferase/glycogen phosphorylase"/>
    <property type="match status" value="1"/>
</dbReference>
<keyword evidence="1" id="KW-0808">Transferase</keyword>
<dbReference type="HOGENOM" id="CLU_001724_12_1_1"/>
<organism evidence="2 3">
    <name type="scientific">Hebeloma cylindrosporum</name>
    <dbReference type="NCBI Taxonomy" id="76867"/>
    <lineage>
        <taxon>Eukaryota</taxon>
        <taxon>Fungi</taxon>
        <taxon>Dikarya</taxon>
        <taxon>Basidiomycota</taxon>
        <taxon>Agaricomycotina</taxon>
        <taxon>Agaricomycetes</taxon>
        <taxon>Agaricomycetidae</taxon>
        <taxon>Agaricales</taxon>
        <taxon>Agaricineae</taxon>
        <taxon>Hymenogastraceae</taxon>
        <taxon>Hebeloma</taxon>
    </lineage>
</organism>
<dbReference type="GO" id="GO:0008194">
    <property type="term" value="F:UDP-glycosyltransferase activity"/>
    <property type="evidence" value="ECO:0007669"/>
    <property type="project" value="InterPro"/>
</dbReference>
<dbReference type="InterPro" id="IPR002213">
    <property type="entry name" value="UDP_glucos_trans"/>
</dbReference>
<dbReference type="OrthoDB" id="5835829at2759"/>
<dbReference type="PANTHER" id="PTHR48045:SF34">
    <property type="entry name" value="ISOFLAVONE 7-O-GLUCOSYLTRANSFERASE 1-LIKE"/>
    <property type="match status" value="1"/>
</dbReference>
<dbReference type="Pfam" id="PF00201">
    <property type="entry name" value="UDPGT"/>
    <property type="match status" value="1"/>
</dbReference>
<keyword evidence="3" id="KW-1185">Reference proteome</keyword>
<dbReference type="STRING" id="686832.A0A0C3CU26"/>
<name>A0A0C3CU26_HEBCY</name>
<dbReference type="EMBL" id="KN831769">
    <property type="protein sequence ID" value="KIM47391.1"/>
    <property type="molecule type" value="Genomic_DNA"/>
</dbReference>
<gene>
    <name evidence="2" type="ORF">M413DRAFT_22073</name>
</gene>
<dbReference type="Proteomes" id="UP000053424">
    <property type="component" value="Unassembled WGS sequence"/>
</dbReference>
<evidence type="ECO:0000256" key="1">
    <source>
        <dbReference type="ARBA" id="ARBA00022679"/>
    </source>
</evidence>
<evidence type="ECO:0000313" key="3">
    <source>
        <dbReference type="Proteomes" id="UP000053424"/>
    </source>
</evidence>
<reference evidence="3" key="2">
    <citation type="submission" date="2015-01" db="EMBL/GenBank/DDBJ databases">
        <title>Evolutionary Origins and Diversification of the Mycorrhizal Mutualists.</title>
        <authorList>
            <consortium name="DOE Joint Genome Institute"/>
            <consortium name="Mycorrhizal Genomics Consortium"/>
            <person name="Kohler A."/>
            <person name="Kuo A."/>
            <person name="Nagy L.G."/>
            <person name="Floudas D."/>
            <person name="Copeland A."/>
            <person name="Barry K.W."/>
            <person name="Cichocki N."/>
            <person name="Veneault-Fourrey C."/>
            <person name="LaButti K."/>
            <person name="Lindquist E.A."/>
            <person name="Lipzen A."/>
            <person name="Lundell T."/>
            <person name="Morin E."/>
            <person name="Murat C."/>
            <person name="Riley R."/>
            <person name="Ohm R."/>
            <person name="Sun H."/>
            <person name="Tunlid A."/>
            <person name="Henrissat B."/>
            <person name="Grigoriev I.V."/>
            <person name="Hibbett D.S."/>
            <person name="Martin F."/>
        </authorList>
    </citation>
    <scope>NUCLEOTIDE SEQUENCE [LARGE SCALE GENOMIC DNA]</scope>
    <source>
        <strain evidence="3">h7</strain>
    </source>
</reference>
<sequence length="502" mass="55232">MPSSAATDSHLLLVPLPVFGHIRPACILAARLVLERDNVVVTFFAPPRDLEQVRKDITNQFPESLIAPGVKENALKRIRIVTTFKSTDDNIVNVFIPFFQSYPVAYETLYHGKPFTCATTGEVFDALPPPVAVVLDLCSFAQFHATRALSGTSVPIVLFLPATASYFVRGFGPESLGGIGDFGKRVDEEAVRLGVSPDEIGDKLPFDAPIAPIIRGGIQILNECDAVLIATSHSYEEASLIQVKSWFKSLPQDPPLYAIGPLLPPGYGRRSVESPESKTNQVERDLQAFLKEMQSKYGERSVVFISFGTNCWPTVPEYVDEVVQALIEKKVPFILCHASPLAKILEETANKVKSSGLGFITTWAPQQYVFNHPATGWFLTHGGNGGVTEALGCGIPMICWPFNADQPTTSAHLSCTLKVAFELVEVRTGPDGLKPMQRNGLAPKGTREAVGKEIREVLEACRSERADELRRNAQEMKRKFENAWEDDGEAKRDLNAFLARYA</sequence>
<evidence type="ECO:0000313" key="2">
    <source>
        <dbReference type="EMBL" id="KIM47391.1"/>
    </source>
</evidence>
<accession>A0A0C3CU26</accession>
<dbReference type="Gene3D" id="3.40.50.2000">
    <property type="entry name" value="Glycogen Phosphorylase B"/>
    <property type="match status" value="2"/>
</dbReference>
<reference evidence="2 3" key="1">
    <citation type="submission" date="2014-04" db="EMBL/GenBank/DDBJ databases">
        <authorList>
            <consortium name="DOE Joint Genome Institute"/>
            <person name="Kuo A."/>
            <person name="Gay G."/>
            <person name="Dore J."/>
            <person name="Kohler A."/>
            <person name="Nagy L.G."/>
            <person name="Floudas D."/>
            <person name="Copeland A."/>
            <person name="Barry K.W."/>
            <person name="Cichocki N."/>
            <person name="Veneault-Fourrey C."/>
            <person name="LaButti K."/>
            <person name="Lindquist E.A."/>
            <person name="Lipzen A."/>
            <person name="Lundell T."/>
            <person name="Morin E."/>
            <person name="Murat C."/>
            <person name="Sun H."/>
            <person name="Tunlid A."/>
            <person name="Henrissat B."/>
            <person name="Grigoriev I.V."/>
            <person name="Hibbett D.S."/>
            <person name="Martin F."/>
            <person name="Nordberg H.P."/>
            <person name="Cantor M.N."/>
            <person name="Hua S.X."/>
        </authorList>
    </citation>
    <scope>NUCLEOTIDE SEQUENCE [LARGE SCALE GENOMIC DNA]</scope>
    <source>
        <strain evidence="3">h7</strain>
    </source>
</reference>
<protein>
    <submittedName>
        <fullName evidence="2">Glycosyltransferase family 1 protein</fullName>
    </submittedName>
</protein>
<dbReference type="CDD" id="cd03784">
    <property type="entry name" value="GT1_Gtf-like"/>
    <property type="match status" value="1"/>
</dbReference>